<feature type="transmembrane region" description="Helical" evidence="1">
    <location>
        <begin position="32"/>
        <end position="57"/>
    </location>
</feature>
<keyword evidence="1" id="KW-1133">Transmembrane helix</keyword>
<evidence type="ECO:0000313" key="3">
    <source>
        <dbReference type="Proteomes" id="UP001523262"/>
    </source>
</evidence>
<accession>A0ABT0WAW6</accession>
<keyword evidence="1" id="KW-0812">Transmembrane</keyword>
<keyword evidence="1" id="KW-0472">Membrane</keyword>
<gene>
    <name evidence="2" type="ORF">NDK43_10410</name>
</gene>
<name>A0ABT0WAW6_9BACI</name>
<evidence type="ECO:0000313" key="2">
    <source>
        <dbReference type="EMBL" id="MCM2532718.1"/>
    </source>
</evidence>
<dbReference type="Proteomes" id="UP001523262">
    <property type="component" value="Unassembled WGS sequence"/>
</dbReference>
<keyword evidence="3" id="KW-1185">Reference proteome</keyword>
<reference evidence="2 3" key="1">
    <citation type="submission" date="2022-06" db="EMBL/GenBank/DDBJ databases">
        <authorList>
            <person name="Jeon C.O."/>
        </authorList>
    </citation>
    <scope>NUCLEOTIDE SEQUENCE [LARGE SCALE GENOMIC DNA]</scope>
    <source>
        <strain evidence="2 3">KCTC 13943</strain>
    </source>
</reference>
<sequence length="60" mass="6780">MKIRVLLKTTVNPKTAFTRKNGLEKTFSHSLIVFYCGFFGELFMISGKISSAIYSFAPNK</sequence>
<organism evidence="2 3">
    <name type="scientific">Neobacillus pocheonensis</name>
    <dbReference type="NCBI Taxonomy" id="363869"/>
    <lineage>
        <taxon>Bacteria</taxon>
        <taxon>Bacillati</taxon>
        <taxon>Bacillota</taxon>
        <taxon>Bacilli</taxon>
        <taxon>Bacillales</taxon>
        <taxon>Bacillaceae</taxon>
        <taxon>Neobacillus</taxon>
    </lineage>
</organism>
<protein>
    <submittedName>
        <fullName evidence="2">Uncharacterized protein</fullName>
    </submittedName>
</protein>
<proteinExistence type="predicted"/>
<dbReference type="EMBL" id="JAMQCR010000001">
    <property type="protein sequence ID" value="MCM2532718.1"/>
    <property type="molecule type" value="Genomic_DNA"/>
</dbReference>
<comment type="caution">
    <text evidence="2">The sequence shown here is derived from an EMBL/GenBank/DDBJ whole genome shotgun (WGS) entry which is preliminary data.</text>
</comment>
<evidence type="ECO:0000256" key="1">
    <source>
        <dbReference type="SAM" id="Phobius"/>
    </source>
</evidence>